<sequence>MSWHYLCMACFFVIYTWDAILPLVQLVVFFPTQDEHKLHWPPLFFSFLFLSKHTSFNFMSLTCFSFSMFSHTLWVLD</sequence>
<evidence type="ECO:0000313" key="4">
    <source>
        <dbReference type="Proteomes" id="UP000008827"/>
    </source>
</evidence>
<feature type="transmembrane region" description="Helical" evidence="1">
    <location>
        <begin position="5"/>
        <end position="30"/>
    </location>
</feature>
<gene>
    <name evidence="2" type="ORF">GLYMA_12G016800</name>
</gene>
<dbReference type="AlphaFoldDB" id="K7LSH0"/>
<reference evidence="3" key="2">
    <citation type="submission" date="2018-02" db="UniProtKB">
        <authorList>
            <consortium name="EnsemblPlants"/>
        </authorList>
    </citation>
    <scope>IDENTIFICATION</scope>
    <source>
        <strain evidence="3">Williams 82</strain>
    </source>
</reference>
<dbReference type="InParanoid" id="K7LSH0"/>
<feature type="transmembrane region" description="Helical" evidence="1">
    <location>
        <begin position="56"/>
        <end position="76"/>
    </location>
</feature>
<keyword evidence="1" id="KW-0472">Membrane</keyword>
<reference evidence="2 3" key="1">
    <citation type="journal article" date="2010" name="Nature">
        <title>Genome sequence of the palaeopolyploid soybean.</title>
        <authorList>
            <person name="Schmutz J."/>
            <person name="Cannon S.B."/>
            <person name="Schlueter J."/>
            <person name="Ma J."/>
            <person name="Mitros T."/>
            <person name="Nelson W."/>
            <person name="Hyten D.L."/>
            <person name="Song Q."/>
            <person name="Thelen J.J."/>
            <person name="Cheng J."/>
            <person name="Xu D."/>
            <person name="Hellsten U."/>
            <person name="May G.D."/>
            <person name="Yu Y."/>
            <person name="Sakurai T."/>
            <person name="Umezawa T."/>
            <person name="Bhattacharyya M.K."/>
            <person name="Sandhu D."/>
            <person name="Valliyodan B."/>
            <person name="Lindquist E."/>
            <person name="Peto M."/>
            <person name="Grant D."/>
            <person name="Shu S."/>
            <person name="Goodstein D."/>
            <person name="Barry K."/>
            <person name="Futrell-Griggs M."/>
            <person name="Abernathy B."/>
            <person name="Du J."/>
            <person name="Tian Z."/>
            <person name="Zhu L."/>
            <person name="Gill N."/>
            <person name="Joshi T."/>
            <person name="Libault M."/>
            <person name="Sethuraman A."/>
            <person name="Zhang X.-C."/>
            <person name="Shinozaki K."/>
            <person name="Nguyen H.T."/>
            <person name="Wing R.A."/>
            <person name="Cregan P."/>
            <person name="Specht J."/>
            <person name="Grimwood J."/>
            <person name="Rokhsar D."/>
            <person name="Stacey G."/>
            <person name="Shoemaker R.C."/>
            <person name="Jackson S.A."/>
        </authorList>
    </citation>
    <scope>NUCLEOTIDE SEQUENCE [LARGE SCALE GENOMIC DNA]</scope>
    <source>
        <strain evidence="3">cv. Williams 82</strain>
        <tissue evidence="2">Callus</tissue>
    </source>
</reference>
<keyword evidence="4" id="KW-1185">Reference proteome</keyword>
<evidence type="ECO:0000256" key="1">
    <source>
        <dbReference type="SAM" id="Phobius"/>
    </source>
</evidence>
<accession>K7LSH0</accession>
<proteinExistence type="predicted"/>
<reference evidence="2" key="3">
    <citation type="submission" date="2018-07" db="EMBL/GenBank/DDBJ databases">
        <title>WGS assembly of Glycine max.</title>
        <authorList>
            <person name="Schmutz J."/>
            <person name="Cannon S."/>
            <person name="Schlueter J."/>
            <person name="Ma J."/>
            <person name="Mitros T."/>
            <person name="Nelson W."/>
            <person name="Hyten D."/>
            <person name="Song Q."/>
            <person name="Thelen J."/>
            <person name="Cheng J."/>
            <person name="Xu D."/>
            <person name="Hellsten U."/>
            <person name="May G."/>
            <person name="Yu Y."/>
            <person name="Sakurai T."/>
            <person name="Umezawa T."/>
            <person name="Bhattacharyya M."/>
            <person name="Sandhu D."/>
            <person name="Valliyodan B."/>
            <person name="Lindquist E."/>
            <person name="Peto M."/>
            <person name="Grant D."/>
            <person name="Shu S."/>
            <person name="Goodstein D."/>
            <person name="Barry K."/>
            <person name="Futrell-Griggs M."/>
            <person name="Abernathy B."/>
            <person name="Du J."/>
            <person name="Tian Z."/>
            <person name="Zhu L."/>
            <person name="Gill N."/>
            <person name="Joshi T."/>
            <person name="Libault M."/>
            <person name="Sethuraman A."/>
            <person name="Zhang X."/>
            <person name="Shinozaki K."/>
            <person name="Nguyen H."/>
            <person name="Wing R."/>
            <person name="Cregan P."/>
            <person name="Specht J."/>
            <person name="Grimwood J."/>
            <person name="Rokhsar D."/>
            <person name="Stacey G."/>
            <person name="Shoemaker R."/>
            <person name="Jackson S."/>
        </authorList>
    </citation>
    <scope>NUCLEOTIDE SEQUENCE</scope>
    <source>
        <tissue evidence="2">Callus</tissue>
    </source>
</reference>
<dbReference type="PaxDb" id="3847-GLYMA12G01943.1"/>
<keyword evidence="1" id="KW-1133">Transmembrane helix</keyword>
<dbReference type="EnsemblPlants" id="KRH24015">
    <property type="protein sequence ID" value="KRH24015"/>
    <property type="gene ID" value="GLYMA_12G016800"/>
</dbReference>
<dbReference type="Proteomes" id="UP000008827">
    <property type="component" value="Chromosome 12"/>
</dbReference>
<keyword evidence="1" id="KW-0812">Transmembrane</keyword>
<protein>
    <submittedName>
        <fullName evidence="2 3">Uncharacterized protein</fullName>
    </submittedName>
</protein>
<dbReference type="Gramene" id="KRH24015">
    <property type="protein sequence ID" value="KRH24015"/>
    <property type="gene ID" value="GLYMA_12G016800"/>
</dbReference>
<organism evidence="2">
    <name type="scientific">Glycine max</name>
    <name type="common">Soybean</name>
    <name type="synonym">Glycine hispida</name>
    <dbReference type="NCBI Taxonomy" id="3847"/>
    <lineage>
        <taxon>Eukaryota</taxon>
        <taxon>Viridiplantae</taxon>
        <taxon>Streptophyta</taxon>
        <taxon>Embryophyta</taxon>
        <taxon>Tracheophyta</taxon>
        <taxon>Spermatophyta</taxon>
        <taxon>Magnoliopsida</taxon>
        <taxon>eudicotyledons</taxon>
        <taxon>Gunneridae</taxon>
        <taxon>Pentapetalae</taxon>
        <taxon>rosids</taxon>
        <taxon>fabids</taxon>
        <taxon>Fabales</taxon>
        <taxon>Fabaceae</taxon>
        <taxon>Papilionoideae</taxon>
        <taxon>50 kb inversion clade</taxon>
        <taxon>NPAAA clade</taxon>
        <taxon>indigoferoid/millettioid clade</taxon>
        <taxon>Phaseoleae</taxon>
        <taxon>Glycine</taxon>
        <taxon>Glycine subgen. Soja</taxon>
    </lineage>
</organism>
<name>K7LSH0_SOYBN</name>
<evidence type="ECO:0000313" key="2">
    <source>
        <dbReference type="EMBL" id="KRH24015.1"/>
    </source>
</evidence>
<evidence type="ECO:0000313" key="3">
    <source>
        <dbReference type="EnsemblPlants" id="KRH24015"/>
    </source>
</evidence>
<dbReference type="EMBL" id="CM000845">
    <property type="protein sequence ID" value="KRH24015.1"/>
    <property type="molecule type" value="Genomic_DNA"/>
</dbReference>
<dbReference type="HOGENOM" id="CLU_2642935_0_0_1"/>